<comment type="similarity">
    <text evidence="3">Belongs to the glycosyl hydrolase 25 family.</text>
</comment>
<gene>
    <name evidence="14" type="ORF">DDJ31_08925</name>
    <name evidence="13" type="ORF">ELQ87_30340</name>
</gene>
<dbReference type="Gene3D" id="3.20.20.80">
    <property type="entry name" value="Glycosidases"/>
    <property type="match status" value="1"/>
</dbReference>
<dbReference type="Proteomes" id="UP000271291">
    <property type="component" value="Chromosome"/>
</dbReference>
<dbReference type="GO" id="GO:0031640">
    <property type="term" value="P:killing of cells of another organism"/>
    <property type="evidence" value="ECO:0007669"/>
    <property type="project" value="UniProtKB-KW"/>
</dbReference>
<evidence type="ECO:0000313" key="13">
    <source>
        <dbReference type="EMBL" id="AZS88054.1"/>
    </source>
</evidence>
<accession>A0A3S9ZK02</accession>
<feature type="chain" id="PRO_5044600842" description="lysozyme" evidence="12">
    <location>
        <begin position="29"/>
        <end position="249"/>
    </location>
</feature>
<evidence type="ECO:0000313" key="16">
    <source>
        <dbReference type="Proteomes" id="UP000501753"/>
    </source>
</evidence>
<reference evidence="14 16" key="1">
    <citation type="submission" date="2018-04" db="EMBL/GenBank/DDBJ databases">
        <title>Complete genome sequences of Streptomyces griseoviridis K61 and characterization of antagonistic properties of biological control agents.</title>
        <authorList>
            <person name="Mariita R.M."/>
            <person name="Sello J.K."/>
        </authorList>
    </citation>
    <scope>NUCLEOTIDE SEQUENCE [LARGE SCALE GENOMIC DNA]</scope>
    <source>
        <strain evidence="14 16">K61</strain>
    </source>
</reference>
<dbReference type="GO" id="GO:0003796">
    <property type="term" value="F:lysozyme activity"/>
    <property type="evidence" value="ECO:0007669"/>
    <property type="project" value="UniProtKB-EC"/>
</dbReference>
<name>A0A3S9ZK02_STRGD</name>
<reference evidence="13 15" key="2">
    <citation type="submission" date="2018-12" db="EMBL/GenBank/DDBJ databases">
        <title>Streptomyces griseoviridis F1-27 complete genome.</title>
        <authorList>
            <person name="Mariita R.M."/>
            <person name="Sello J.K."/>
        </authorList>
    </citation>
    <scope>NUCLEOTIDE SEQUENCE [LARGE SCALE GENOMIC DNA]</scope>
    <source>
        <strain evidence="13 15">F1-27</strain>
    </source>
</reference>
<dbReference type="PROSITE" id="PS51904">
    <property type="entry name" value="GLYCOSYL_HYDROL_F25_2"/>
    <property type="match status" value="1"/>
</dbReference>
<dbReference type="AlphaFoldDB" id="A0A3S9ZK02"/>
<dbReference type="EMBL" id="CP029078">
    <property type="protein sequence ID" value="QCN85100.1"/>
    <property type="molecule type" value="Genomic_DNA"/>
</dbReference>
<dbReference type="RefSeq" id="WP_127180841.1">
    <property type="nucleotide sequence ID" value="NZ_CP029078.1"/>
</dbReference>
<dbReference type="InterPro" id="IPR018077">
    <property type="entry name" value="Glyco_hydro_fam25_subgr"/>
</dbReference>
<dbReference type="SUPFAM" id="SSF51445">
    <property type="entry name" value="(Trans)glycosidases"/>
    <property type="match status" value="1"/>
</dbReference>
<dbReference type="Pfam" id="PF01183">
    <property type="entry name" value="Glyco_hydro_25"/>
    <property type="match status" value="1"/>
</dbReference>
<dbReference type="FunFam" id="3.20.20.80:FF:000060">
    <property type="entry name" value="Lysozyme M1"/>
    <property type="match status" value="1"/>
</dbReference>
<dbReference type="SMART" id="SM00641">
    <property type="entry name" value="Glyco_25"/>
    <property type="match status" value="1"/>
</dbReference>
<dbReference type="OrthoDB" id="287365at2"/>
<feature type="signal peptide" evidence="12">
    <location>
        <begin position="1"/>
        <end position="28"/>
    </location>
</feature>
<dbReference type="KEGG" id="sgd:ELQ87_30340"/>
<keyword evidence="5" id="KW-0964">Secreted</keyword>
<keyword evidence="9" id="KW-1015">Disulfide bond</keyword>
<evidence type="ECO:0000256" key="11">
    <source>
        <dbReference type="ARBA" id="ARBA00055588"/>
    </source>
</evidence>
<keyword evidence="6" id="KW-0929">Antimicrobial</keyword>
<evidence type="ECO:0000256" key="4">
    <source>
        <dbReference type="ARBA" id="ARBA00012732"/>
    </source>
</evidence>
<evidence type="ECO:0000313" key="15">
    <source>
        <dbReference type="Proteomes" id="UP000271291"/>
    </source>
</evidence>
<comment type="function">
    <text evidence="11">This enzyme has both lysozyme (acetylmuramidase) and diacetylmuramidase activities.</text>
</comment>
<evidence type="ECO:0000256" key="9">
    <source>
        <dbReference type="ARBA" id="ARBA00023157"/>
    </source>
</evidence>
<dbReference type="CDD" id="cd06412">
    <property type="entry name" value="GH25_CH-type"/>
    <property type="match status" value="1"/>
</dbReference>
<evidence type="ECO:0000256" key="3">
    <source>
        <dbReference type="ARBA" id="ARBA00010646"/>
    </source>
</evidence>
<evidence type="ECO:0000313" key="14">
    <source>
        <dbReference type="EMBL" id="QCN85100.1"/>
    </source>
</evidence>
<keyword evidence="16" id="KW-1185">Reference proteome</keyword>
<dbReference type="PANTHER" id="PTHR34135:SF2">
    <property type="entry name" value="LYSOZYME"/>
    <property type="match status" value="1"/>
</dbReference>
<dbReference type="Proteomes" id="UP000501753">
    <property type="component" value="Chromosome"/>
</dbReference>
<dbReference type="GO" id="GO:0016998">
    <property type="term" value="P:cell wall macromolecule catabolic process"/>
    <property type="evidence" value="ECO:0007669"/>
    <property type="project" value="InterPro"/>
</dbReference>
<keyword evidence="10" id="KW-0326">Glycosidase</keyword>
<protein>
    <recommendedName>
        <fullName evidence="4">lysozyme</fullName>
        <ecNumber evidence="4">3.2.1.17</ecNumber>
    </recommendedName>
</protein>
<keyword evidence="12" id="KW-0732">Signal</keyword>
<dbReference type="PANTHER" id="PTHR34135">
    <property type="entry name" value="LYSOZYME"/>
    <property type="match status" value="1"/>
</dbReference>
<dbReference type="InterPro" id="IPR017853">
    <property type="entry name" value="GH"/>
</dbReference>
<comment type="catalytic activity">
    <reaction evidence="1">
        <text>Hydrolysis of (1-&gt;4)-beta-linkages between N-acetylmuramic acid and N-acetyl-D-glucosamine residues in a peptidoglycan and between N-acetyl-D-glucosamine residues in chitodextrins.</text>
        <dbReference type="EC" id="3.2.1.17"/>
    </reaction>
</comment>
<keyword evidence="8 13" id="KW-0378">Hydrolase</keyword>
<keyword evidence="7" id="KW-0081">Bacteriolytic enzyme</keyword>
<evidence type="ECO:0000256" key="5">
    <source>
        <dbReference type="ARBA" id="ARBA00022525"/>
    </source>
</evidence>
<dbReference type="GO" id="GO:0016052">
    <property type="term" value="P:carbohydrate catabolic process"/>
    <property type="evidence" value="ECO:0007669"/>
    <property type="project" value="TreeGrafter"/>
</dbReference>
<evidence type="ECO:0000256" key="12">
    <source>
        <dbReference type="SAM" id="SignalP"/>
    </source>
</evidence>
<sequence>MAYARTSFRRARPFAGSLAALATVAAVAAQQSGPAAAAGLPKGHDVSSHQRTVDWGKAKARGATFVYVKATESTSYRNPYFDAQYGGAENHGILHGAYHFALPNRSSGAAQAAYFVRNGGGWQADGRTLPPALDVEYNPYDRRHRCYGLGKARMVDWIRSFSDEVERLVGRPPVIYTTAHWWKACTGDSRALSANPLWIARPGASNAGSLPGGWPYWTFWQHGTRGSLPGDQNLFNGSLAQLRKFARGG</sequence>
<evidence type="ECO:0000256" key="7">
    <source>
        <dbReference type="ARBA" id="ARBA00022638"/>
    </source>
</evidence>
<dbReference type="GO" id="GO:0005576">
    <property type="term" value="C:extracellular region"/>
    <property type="evidence" value="ECO:0007669"/>
    <property type="project" value="UniProtKB-SubCell"/>
</dbReference>
<dbReference type="EMBL" id="CP034687">
    <property type="protein sequence ID" value="AZS88054.1"/>
    <property type="molecule type" value="Genomic_DNA"/>
</dbReference>
<dbReference type="EC" id="3.2.1.17" evidence="4"/>
<dbReference type="GO" id="GO:0009253">
    <property type="term" value="P:peptidoglycan catabolic process"/>
    <property type="evidence" value="ECO:0007669"/>
    <property type="project" value="InterPro"/>
</dbReference>
<comment type="subcellular location">
    <subcellularLocation>
        <location evidence="2">Secreted</location>
    </subcellularLocation>
</comment>
<evidence type="ECO:0000256" key="6">
    <source>
        <dbReference type="ARBA" id="ARBA00022529"/>
    </source>
</evidence>
<evidence type="ECO:0000256" key="10">
    <source>
        <dbReference type="ARBA" id="ARBA00023295"/>
    </source>
</evidence>
<evidence type="ECO:0000256" key="8">
    <source>
        <dbReference type="ARBA" id="ARBA00022801"/>
    </source>
</evidence>
<proteinExistence type="inferred from homology"/>
<organism evidence="13 15">
    <name type="scientific">Streptomyces griseoviridis</name>
    <dbReference type="NCBI Taxonomy" id="45398"/>
    <lineage>
        <taxon>Bacteria</taxon>
        <taxon>Bacillati</taxon>
        <taxon>Actinomycetota</taxon>
        <taxon>Actinomycetes</taxon>
        <taxon>Kitasatosporales</taxon>
        <taxon>Streptomycetaceae</taxon>
        <taxon>Streptomyces</taxon>
    </lineage>
</organism>
<dbReference type="InterPro" id="IPR002053">
    <property type="entry name" value="Glyco_hydro_25"/>
</dbReference>
<evidence type="ECO:0000256" key="2">
    <source>
        <dbReference type="ARBA" id="ARBA00004613"/>
    </source>
</evidence>
<evidence type="ECO:0000256" key="1">
    <source>
        <dbReference type="ARBA" id="ARBA00000632"/>
    </source>
</evidence>
<dbReference type="GO" id="GO:0042742">
    <property type="term" value="P:defense response to bacterium"/>
    <property type="evidence" value="ECO:0007669"/>
    <property type="project" value="UniProtKB-KW"/>
</dbReference>